<evidence type="ECO:0000313" key="3">
    <source>
        <dbReference type="Proteomes" id="UP000218505"/>
    </source>
</evidence>
<gene>
    <name evidence="2" type="ORF">CNX65_10640</name>
</gene>
<evidence type="ECO:0000259" key="1">
    <source>
        <dbReference type="Pfam" id="PF13349"/>
    </source>
</evidence>
<dbReference type="InterPro" id="IPR025164">
    <property type="entry name" value="Toastrack_DUF4097"/>
</dbReference>
<proteinExistence type="predicted"/>
<dbReference type="AlphaFoldDB" id="A0A290Z3S0"/>
<accession>A0A290Z3S0</accession>
<feature type="domain" description="DUF4097" evidence="1">
    <location>
        <begin position="15"/>
        <end position="252"/>
    </location>
</feature>
<organism evidence="2 3">
    <name type="scientific">Actinosynnema pretiosum</name>
    <dbReference type="NCBI Taxonomy" id="42197"/>
    <lineage>
        <taxon>Bacteria</taxon>
        <taxon>Bacillati</taxon>
        <taxon>Actinomycetota</taxon>
        <taxon>Actinomycetes</taxon>
        <taxon>Pseudonocardiales</taxon>
        <taxon>Pseudonocardiaceae</taxon>
        <taxon>Actinosynnema</taxon>
    </lineage>
</organism>
<dbReference type="KEGG" id="apre:CNX65_10640"/>
<evidence type="ECO:0000313" key="2">
    <source>
        <dbReference type="EMBL" id="ATE53691.1"/>
    </source>
</evidence>
<dbReference type="EMBL" id="CP023445">
    <property type="protein sequence ID" value="ATE53691.1"/>
    <property type="molecule type" value="Genomic_DNA"/>
</dbReference>
<name>A0A290Z3S0_9PSEU</name>
<reference evidence="2" key="1">
    <citation type="submission" date="2017-09" db="EMBL/GenBank/DDBJ databases">
        <title>Complete Genome Sequence of ansamitocin-producing Bacterium Actinosynnema pretiosum X47.</title>
        <authorList>
            <person name="Cao G."/>
            <person name="Zong G."/>
            <person name="Zhong C."/>
            <person name="Fu J."/>
        </authorList>
    </citation>
    <scope>NUCLEOTIDE SEQUENCE [LARGE SCALE GENOMIC DNA]</scope>
    <source>
        <strain evidence="2">X47</strain>
    </source>
</reference>
<dbReference type="Pfam" id="PF13349">
    <property type="entry name" value="DUF4097"/>
    <property type="match status" value="1"/>
</dbReference>
<sequence>MPEFDTPTPITAVVDLAVATVHVTASDRATTAVHVRPTNPADESDVAIAAQVTAELVDGELRITGPRTWLHVDLTRKSRSVDLALDLPTGSAVTATAQAGDLRATGPLGECSSKTGVGDITLDRTGPLRLRTSTGHAAVTAVDGDADLRTSSGSLVVGEIRGSAQVKNSNGPTRVDEVTGDTRVRSANGDVEIGRAGGAVDAKSANGHVKAALTQGSSVLESGMGDIEVGVVAGTSLWLDAHTGHGRVESLLRRHHRSPRLTPHTQGGAT</sequence>
<protein>
    <recommendedName>
        <fullName evidence="1">DUF4097 domain-containing protein</fullName>
    </recommendedName>
</protein>
<dbReference type="RefSeq" id="WP_096492627.1">
    <property type="nucleotide sequence ID" value="NZ_CP023445.1"/>
</dbReference>
<dbReference type="Proteomes" id="UP000218505">
    <property type="component" value="Chromosome"/>
</dbReference>
<keyword evidence="3" id="KW-1185">Reference proteome</keyword>